<evidence type="ECO:0000313" key="2">
    <source>
        <dbReference type="EMBL" id="KAL1886855.1"/>
    </source>
</evidence>
<dbReference type="Proteomes" id="UP001583193">
    <property type="component" value="Unassembled WGS sequence"/>
</dbReference>
<reference evidence="2 3" key="1">
    <citation type="journal article" date="2024" name="IMA Fungus">
        <title>IMA Genome - F19 : A genome assembly and annotation guide to empower mycologists, including annotated draft genome sequences of Ceratocystis pirilliformis, Diaporthe australafricana, Fusarium ophioides, Paecilomyces lecythidis, and Sporothrix stenoceras.</title>
        <authorList>
            <person name="Aylward J."/>
            <person name="Wilson A.M."/>
            <person name="Visagie C.M."/>
            <person name="Spraker J."/>
            <person name="Barnes I."/>
            <person name="Buitendag C."/>
            <person name="Ceriani C."/>
            <person name="Del Mar Angel L."/>
            <person name="du Plessis D."/>
            <person name="Fuchs T."/>
            <person name="Gasser K."/>
            <person name="Kramer D."/>
            <person name="Li W."/>
            <person name="Munsamy K."/>
            <person name="Piso A."/>
            <person name="Price J.L."/>
            <person name="Sonnekus B."/>
            <person name="Thomas C."/>
            <person name="van der Nest A."/>
            <person name="van Dijk A."/>
            <person name="van Heerden A."/>
            <person name="van Vuuren N."/>
            <person name="Yilmaz N."/>
            <person name="Duong T.A."/>
            <person name="van der Merwe N.A."/>
            <person name="Wingfield M.J."/>
            <person name="Wingfield B.D."/>
        </authorList>
    </citation>
    <scope>NUCLEOTIDE SEQUENCE [LARGE SCALE GENOMIC DNA]</scope>
    <source>
        <strain evidence="2 3">CMW 18167</strain>
    </source>
</reference>
<feature type="compositionally biased region" description="Basic and acidic residues" evidence="1">
    <location>
        <begin position="9"/>
        <end position="27"/>
    </location>
</feature>
<proteinExistence type="predicted"/>
<keyword evidence="3" id="KW-1185">Reference proteome</keyword>
<evidence type="ECO:0000256" key="1">
    <source>
        <dbReference type="SAM" id="MobiDB-lite"/>
    </source>
</evidence>
<gene>
    <name evidence="2" type="ORF">Plec18167_000790</name>
</gene>
<protein>
    <submittedName>
        <fullName evidence="2">Uncharacterized protein</fullName>
    </submittedName>
</protein>
<name>A0ABR3YEY1_9EURO</name>
<feature type="region of interest" description="Disordered" evidence="1">
    <location>
        <begin position="1"/>
        <end position="30"/>
    </location>
</feature>
<dbReference type="EMBL" id="JAVDPF010000001">
    <property type="protein sequence ID" value="KAL1886855.1"/>
    <property type="molecule type" value="Genomic_DNA"/>
</dbReference>
<organism evidence="2 3">
    <name type="scientific">Paecilomyces lecythidis</name>
    <dbReference type="NCBI Taxonomy" id="3004212"/>
    <lineage>
        <taxon>Eukaryota</taxon>
        <taxon>Fungi</taxon>
        <taxon>Dikarya</taxon>
        <taxon>Ascomycota</taxon>
        <taxon>Pezizomycotina</taxon>
        <taxon>Eurotiomycetes</taxon>
        <taxon>Eurotiomycetidae</taxon>
        <taxon>Eurotiales</taxon>
        <taxon>Thermoascaceae</taxon>
        <taxon>Paecilomyces</taxon>
    </lineage>
</organism>
<comment type="caution">
    <text evidence="2">The sequence shown here is derived from an EMBL/GenBank/DDBJ whole genome shotgun (WGS) entry which is preliminary data.</text>
</comment>
<accession>A0ABR3YEY1</accession>
<evidence type="ECO:0000313" key="3">
    <source>
        <dbReference type="Proteomes" id="UP001583193"/>
    </source>
</evidence>
<sequence length="110" mass="12555">MDNVIGTGDKSREVGGRIHDDASKNPDNESFEETIKRYQGLFHYSYAEARDLAMRHRAHLTRQRISDAHWQNVKAEKEPEGYDKETYEYASQAGLIYHQGDHDDGARGSG</sequence>